<reference evidence="1" key="1">
    <citation type="submission" date="2009-02" db="EMBL/GenBank/DDBJ databases">
        <title>The Genome Sequence of Blastomyces dermatitidis strain ER-3.</title>
        <authorList>
            <consortium name="The Broad Institute Genome Sequencing Platform"/>
            <consortium name="Broad Institute Microbial Sequencing Center."/>
            <person name="Champion M."/>
            <person name="Cuomo C."/>
            <person name="Ma L.-J."/>
            <person name="Henn M.R."/>
            <person name="Klein B."/>
            <person name="Goldman B."/>
            <person name="Young S."/>
            <person name="Kodira C.D."/>
            <person name="Zeng Q."/>
            <person name="Koehrsen M."/>
            <person name="Alvarado L."/>
            <person name="Berlin A.M."/>
            <person name="Heiman D.I."/>
            <person name="Hepburn T.A."/>
            <person name="Saif S."/>
            <person name="Shea T.D."/>
            <person name="Shenoy N."/>
            <person name="Sykes S."/>
            <person name="Galagan J."/>
            <person name="Nusbaum C."/>
            <person name="Birren B."/>
        </authorList>
    </citation>
    <scope>NUCLEOTIDE SEQUENCE</scope>
    <source>
        <strain evidence="1">ER-3</strain>
    </source>
</reference>
<reference evidence="2" key="2">
    <citation type="journal article" date="2015" name="PLoS Genet.">
        <title>The dynamic genome and transcriptome of the human fungal pathogen Blastomyces and close relative Emmonsia.</title>
        <authorList>
            <person name="Munoz J.F."/>
            <person name="Gauthier G.M."/>
            <person name="Desjardins C.A."/>
            <person name="Gallo J.E."/>
            <person name="Holder J."/>
            <person name="Sullivan T.D."/>
            <person name="Marty A.J."/>
            <person name="Carmen J.C."/>
            <person name="Chen Z."/>
            <person name="Ding L."/>
            <person name="Gujja S."/>
            <person name="Magrini V."/>
            <person name="Misas E."/>
            <person name="Mitreva M."/>
            <person name="Priest M."/>
            <person name="Saif S."/>
            <person name="Whiston E.A."/>
            <person name="Young S."/>
            <person name="Zeng Q."/>
            <person name="Goldman W.E."/>
            <person name="Mardis E.R."/>
            <person name="Taylor J.W."/>
            <person name="McEwen J.G."/>
            <person name="Clay O.K."/>
            <person name="Klein B.S."/>
            <person name="Cuomo C.A."/>
        </authorList>
    </citation>
    <scope>NUCLEOTIDE SEQUENCE [LARGE SCALE GENOMIC DNA]</scope>
    <source>
        <strain evidence="2">ER-3 / ATCC MYA-2586</strain>
    </source>
</reference>
<dbReference type="EMBL" id="EQ999984">
    <property type="protein sequence ID" value="OAT02962.1"/>
    <property type="molecule type" value="Genomic_DNA"/>
</dbReference>
<evidence type="ECO:0000313" key="1">
    <source>
        <dbReference type="EMBL" id="OAT02964.1"/>
    </source>
</evidence>
<dbReference type="RefSeq" id="XP_045282689.1">
    <property type="nucleotide sequence ID" value="XM_045426905.1"/>
</dbReference>
<accession>A0ABX2W0Q5</accession>
<name>A0ABX2W0Q5_AJEDR</name>
<keyword evidence="2" id="KW-1185">Reference proteome</keyword>
<dbReference type="GeneID" id="69032752"/>
<organism evidence="1 2">
    <name type="scientific">Ajellomyces dermatitidis (strain ER-3 / ATCC MYA-2586)</name>
    <name type="common">Blastomyces dermatitidis</name>
    <dbReference type="NCBI Taxonomy" id="559297"/>
    <lineage>
        <taxon>Eukaryota</taxon>
        <taxon>Fungi</taxon>
        <taxon>Dikarya</taxon>
        <taxon>Ascomycota</taxon>
        <taxon>Pezizomycotina</taxon>
        <taxon>Eurotiomycetes</taxon>
        <taxon>Eurotiomycetidae</taxon>
        <taxon>Onygenales</taxon>
        <taxon>Ajellomycetaceae</taxon>
        <taxon>Blastomyces</taxon>
    </lineage>
</organism>
<gene>
    <name evidence="1" type="ORF">BDCG_17860</name>
</gene>
<dbReference type="EMBL" id="EQ999984">
    <property type="protein sequence ID" value="OAT02964.1"/>
    <property type="molecule type" value="Genomic_DNA"/>
</dbReference>
<dbReference type="Proteomes" id="UP000002039">
    <property type="component" value="Unassembled WGS sequence"/>
</dbReference>
<protein>
    <submittedName>
        <fullName evidence="1">Uncharacterized protein</fullName>
    </submittedName>
</protein>
<proteinExistence type="predicted"/>
<dbReference type="EMBL" id="EQ999984">
    <property type="protein sequence ID" value="OAT02963.1"/>
    <property type="molecule type" value="Genomic_DNA"/>
</dbReference>
<sequence length="198" mass="22705">MELEDLNEMIYNIEASEQMIESTMSCPNLGFYFYGADSDQIGYVGILPKQMCLRFLFKTLILPARFEAARRSRNANAPLFLPNPSDCGRRIGERLDQKRKHLIVGPFNPSEIFGALSQLTTPMQGSLTDAIHRDFFMASQSYVSSLSLVFFFPKVSETIDALSSTAYIKFYTILSYFLLFQQNQWARPENMVSFDQRI</sequence>
<dbReference type="RefSeq" id="XP_045282690.1">
    <property type="nucleotide sequence ID" value="XM_045426906.1"/>
</dbReference>
<dbReference type="RefSeq" id="XP_045282691.1">
    <property type="nucleotide sequence ID" value="XM_045426907.1"/>
</dbReference>
<evidence type="ECO:0000313" key="2">
    <source>
        <dbReference type="Proteomes" id="UP000002039"/>
    </source>
</evidence>